<proteinExistence type="predicted"/>
<evidence type="ECO:0000313" key="2">
    <source>
        <dbReference type="Proteomes" id="UP000199249"/>
    </source>
</evidence>
<organism evidence="1 2">
    <name type="scientific">Hymenobacter psychrophilus</name>
    <dbReference type="NCBI Taxonomy" id="651662"/>
    <lineage>
        <taxon>Bacteria</taxon>
        <taxon>Pseudomonadati</taxon>
        <taxon>Bacteroidota</taxon>
        <taxon>Cytophagia</taxon>
        <taxon>Cytophagales</taxon>
        <taxon>Hymenobacteraceae</taxon>
        <taxon>Hymenobacter</taxon>
    </lineage>
</organism>
<dbReference type="EMBL" id="FNOV01000019">
    <property type="protein sequence ID" value="SDY92150.1"/>
    <property type="molecule type" value="Genomic_DNA"/>
</dbReference>
<protein>
    <submittedName>
        <fullName evidence="1">Uncharacterized protein</fullName>
    </submittedName>
</protein>
<dbReference type="Proteomes" id="UP000199249">
    <property type="component" value="Unassembled WGS sequence"/>
</dbReference>
<name>A0A1H3NTY5_9BACT</name>
<sequence>MEDDELHFMQDMLAGTELLMCSACGEETLHAHEEVLDVSPVATELKMQCTCCQTTRTWTDWTPPHQRIQLN</sequence>
<dbReference type="STRING" id="651662.SAMN04488069_1194"/>
<gene>
    <name evidence="1" type="ORF">SAMN04488069_1194</name>
</gene>
<keyword evidence="2" id="KW-1185">Reference proteome</keyword>
<reference evidence="2" key="1">
    <citation type="submission" date="2016-10" db="EMBL/GenBank/DDBJ databases">
        <authorList>
            <person name="Varghese N."/>
            <person name="Submissions S."/>
        </authorList>
    </citation>
    <scope>NUCLEOTIDE SEQUENCE [LARGE SCALE GENOMIC DNA]</scope>
    <source>
        <strain evidence="2">CGMCC 1.8975</strain>
    </source>
</reference>
<accession>A0A1H3NTY5</accession>
<dbReference type="AlphaFoldDB" id="A0A1H3NTY5"/>
<evidence type="ECO:0000313" key="1">
    <source>
        <dbReference type="EMBL" id="SDY92150.1"/>
    </source>
</evidence>
<dbReference type="OrthoDB" id="885883at2"/>
<dbReference type="RefSeq" id="WP_092743574.1">
    <property type="nucleotide sequence ID" value="NZ_FNOV01000019.1"/>
</dbReference>